<feature type="compositionally biased region" description="Polar residues" evidence="1">
    <location>
        <begin position="271"/>
        <end position="282"/>
    </location>
</feature>
<feature type="compositionally biased region" description="Basic and acidic residues" evidence="1">
    <location>
        <begin position="431"/>
        <end position="462"/>
    </location>
</feature>
<sequence length="509" mass="57481">MMPNWTLQQCGNANDVPAPWTNDNISFEESRIKDYAERKRFPGFDDLINPPKPPESNASRGRVTGGLPISVTNIQPLRAEPLRPGMKRVLVCKSGKKVVVRLPLPKDSPPASPTTKPTFKFPPMHSNEKLPPRYGPGTTTIEPYINRDDPPIMVKRERVVQPTFSRLHREKTGPDSSDVYQTVPSYIFGNDSFEERRLRDYEDKLRYPTQPRVEEEHKGDKEKDDETKENHAKDGEPKESEAKDASKGTAEVRDDDAIPLVENEPHEPSWEFNTVRNETSTLDGKAETGALSDEAAFGDTDLDWQSLEKEKKEAEDHDNEPCDEKKESAKKDEQDSDREMGLRKVVESVEISEDGVDDEANSEKEAKQVEVDRGIVDEKKVEEEVDSDEVREETRNKEVIKEQGMKVQQKVNLGEIPYEEDSLSDPNDQSSPRELESEPIAESDHDKSIQDQEDFSIEKSQDEITGTEVPKSEALRIADPVIAEPTGEDEQSSWGDDEDDGSGFVGKNY</sequence>
<feature type="compositionally biased region" description="Basic and acidic residues" evidence="1">
    <location>
        <begin position="306"/>
        <end position="347"/>
    </location>
</feature>
<evidence type="ECO:0000256" key="1">
    <source>
        <dbReference type="SAM" id="MobiDB-lite"/>
    </source>
</evidence>
<feature type="region of interest" description="Disordered" evidence="1">
    <location>
        <begin position="164"/>
        <end position="183"/>
    </location>
</feature>
<feature type="compositionally biased region" description="Low complexity" evidence="1">
    <location>
        <begin position="113"/>
        <end position="123"/>
    </location>
</feature>
<feature type="compositionally biased region" description="Basic and acidic residues" evidence="1">
    <location>
        <begin position="201"/>
        <end position="256"/>
    </location>
</feature>
<feature type="region of interest" description="Disordered" evidence="1">
    <location>
        <begin position="201"/>
        <end position="509"/>
    </location>
</feature>
<feature type="region of interest" description="Disordered" evidence="1">
    <location>
        <begin position="1"/>
        <end position="22"/>
    </location>
</feature>
<protein>
    <submittedName>
        <fullName evidence="2">Uncharacterized protein</fullName>
    </submittedName>
</protein>
<keyword evidence="3" id="KW-1185">Reference proteome</keyword>
<feature type="compositionally biased region" description="Basic and acidic residues" evidence="1">
    <location>
        <begin position="361"/>
        <end position="382"/>
    </location>
</feature>
<evidence type="ECO:0000313" key="2">
    <source>
        <dbReference type="EMBL" id="KAF1992858.1"/>
    </source>
</evidence>
<dbReference type="Proteomes" id="UP000799779">
    <property type="component" value="Unassembled WGS sequence"/>
</dbReference>
<proteinExistence type="predicted"/>
<feature type="compositionally biased region" description="Basic and acidic residues" evidence="1">
    <location>
        <begin position="392"/>
        <end position="404"/>
    </location>
</feature>
<reference evidence="2" key="1">
    <citation type="journal article" date="2020" name="Stud. Mycol.">
        <title>101 Dothideomycetes genomes: a test case for predicting lifestyles and emergence of pathogens.</title>
        <authorList>
            <person name="Haridas S."/>
            <person name="Albert R."/>
            <person name="Binder M."/>
            <person name="Bloem J."/>
            <person name="Labutti K."/>
            <person name="Salamov A."/>
            <person name="Andreopoulos B."/>
            <person name="Baker S."/>
            <person name="Barry K."/>
            <person name="Bills G."/>
            <person name="Bluhm B."/>
            <person name="Cannon C."/>
            <person name="Castanera R."/>
            <person name="Culley D."/>
            <person name="Daum C."/>
            <person name="Ezra D."/>
            <person name="Gonzalez J."/>
            <person name="Henrissat B."/>
            <person name="Kuo A."/>
            <person name="Liang C."/>
            <person name="Lipzen A."/>
            <person name="Lutzoni F."/>
            <person name="Magnuson J."/>
            <person name="Mondo S."/>
            <person name="Nolan M."/>
            <person name="Ohm R."/>
            <person name="Pangilinan J."/>
            <person name="Park H.-J."/>
            <person name="Ramirez L."/>
            <person name="Alfaro M."/>
            <person name="Sun H."/>
            <person name="Tritt A."/>
            <person name="Yoshinaga Y."/>
            <person name="Zwiers L.-H."/>
            <person name="Turgeon B."/>
            <person name="Goodwin S."/>
            <person name="Spatafora J."/>
            <person name="Crous P."/>
            <person name="Grigoriev I."/>
        </authorList>
    </citation>
    <scope>NUCLEOTIDE SEQUENCE</scope>
    <source>
        <strain evidence="2">CBS 123094</strain>
    </source>
</reference>
<feature type="region of interest" description="Disordered" evidence="1">
    <location>
        <begin position="103"/>
        <end position="136"/>
    </location>
</feature>
<feature type="compositionally biased region" description="Acidic residues" evidence="1">
    <location>
        <begin position="350"/>
        <end position="360"/>
    </location>
</feature>
<feature type="region of interest" description="Disordered" evidence="1">
    <location>
        <begin position="42"/>
        <end position="67"/>
    </location>
</feature>
<organism evidence="2 3">
    <name type="scientific">Amniculicola lignicola CBS 123094</name>
    <dbReference type="NCBI Taxonomy" id="1392246"/>
    <lineage>
        <taxon>Eukaryota</taxon>
        <taxon>Fungi</taxon>
        <taxon>Dikarya</taxon>
        <taxon>Ascomycota</taxon>
        <taxon>Pezizomycotina</taxon>
        <taxon>Dothideomycetes</taxon>
        <taxon>Pleosporomycetidae</taxon>
        <taxon>Pleosporales</taxon>
        <taxon>Amniculicolaceae</taxon>
        <taxon>Amniculicola</taxon>
    </lineage>
</organism>
<accession>A0A6A5VVX5</accession>
<gene>
    <name evidence="2" type="ORF">P154DRAFT_137668</name>
</gene>
<evidence type="ECO:0000313" key="3">
    <source>
        <dbReference type="Proteomes" id="UP000799779"/>
    </source>
</evidence>
<feature type="compositionally biased region" description="Polar residues" evidence="1">
    <location>
        <begin position="1"/>
        <end position="12"/>
    </location>
</feature>
<dbReference type="AlphaFoldDB" id="A0A6A5VVX5"/>
<dbReference type="EMBL" id="ML977766">
    <property type="protein sequence ID" value="KAF1992858.1"/>
    <property type="molecule type" value="Genomic_DNA"/>
</dbReference>
<feature type="compositionally biased region" description="Acidic residues" evidence="1">
    <location>
        <begin position="486"/>
        <end position="501"/>
    </location>
</feature>
<feature type="compositionally biased region" description="Polar residues" evidence="1">
    <location>
        <begin position="174"/>
        <end position="183"/>
    </location>
</feature>
<name>A0A6A5VVX5_9PLEO</name>